<organism evidence="2 3">
    <name type="scientific">Iodidimonas muriae</name>
    <dbReference type="NCBI Taxonomy" id="261467"/>
    <lineage>
        <taxon>Bacteria</taxon>
        <taxon>Pseudomonadati</taxon>
        <taxon>Pseudomonadota</taxon>
        <taxon>Alphaproteobacteria</taxon>
        <taxon>Iodidimonadales</taxon>
        <taxon>Iodidimonadaceae</taxon>
        <taxon>Iodidimonas</taxon>
    </lineage>
</organism>
<reference evidence="3" key="1">
    <citation type="journal article" date="2019" name="Int. J. Syst. Evol. Microbiol.">
        <title>The Global Catalogue of Microorganisms (GCM) 10K type strain sequencing project: providing services to taxonomists for standard genome sequencing and annotation.</title>
        <authorList>
            <consortium name="The Broad Institute Genomics Platform"/>
            <consortium name="The Broad Institute Genome Sequencing Center for Infectious Disease"/>
            <person name="Wu L."/>
            <person name="Ma J."/>
        </authorList>
    </citation>
    <scope>NUCLEOTIDE SEQUENCE [LARGE SCALE GENOMIC DNA]</scope>
    <source>
        <strain evidence="3">JCM 17843</strain>
    </source>
</reference>
<dbReference type="EMBL" id="BMOV01000018">
    <property type="protein sequence ID" value="GGO17516.1"/>
    <property type="molecule type" value="Genomic_DNA"/>
</dbReference>
<feature type="transmembrane region" description="Helical" evidence="1">
    <location>
        <begin position="84"/>
        <end position="103"/>
    </location>
</feature>
<name>A0ABQ2LGU5_9PROT</name>
<keyword evidence="1" id="KW-0472">Membrane</keyword>
<evidence type="ECO:0000313" key="3">
    <source>
        <dbReference type="Proteomes" id="UP000602381"/>
    </source>
</evidence>
<dbReference type="RefSeq" id="WP_150006425.1">
    <property type="nucleotide sequence ID" value="NZ_BMOV01000018.1"/>
</dbReference>
<keyword evidence="1" id="KW-0812">Transmembrane</keyword>
<gene>
    <name evidence="2" type="ORF">GCM10007972_27660</name>
</gene>
<keyword evidence="3" id="KW-1185">Reference proteome</keyword>
<proteinExistence type="predicted"/>
<dbReference type="Proteomes" id="UP000602381">
    <property type="component" value="Unassembled WGS sequence"/>
</dbReference>
<keyword evidence="1" id="KW-1133">Transmembrane helix</keyword>
<protein>
    <submittedName>
        <fullName evidence="2">Uncharacterized protein</fullName>
    </submittedName>
</protein>
<evidence type="ECO:0000313" key="2">
    <source>
        <dbReference type="EMBL" id="GGO17516.1"/>
    </source>
</evidence>
<accession>A0ABQ2LGU5</accession>
<sequence length="105" mass="10464">MALTDFFSDILNTGLETAVLFRDQALLGKNAATKELEAFLASQEAASLGLAGGQPVTSTAVPESPAGAANATIQTGPLAGVPVWVPWTVGGVALAAGTLVLAARS</sequence>
<evidence type="ECO:0000256" key="1">
    <source>
        <dbReference type="SAM" id="Phobius"/>
    </source>
</evidence>
<comment type="caution">
    <text evidence="2">The sequence shown here is derived from an EMBL/GenBank/DDBJ whole genome shotgun (WGS) entry which is preliminary data.</text>
</comment>